<proteinExistence type="predicted"/>
<reference evidence="1 2" key="1">
    <citation type="journal article" date="2020" name="BMC Genomics">
        <title>Intraspecific diversification of the crop wild relative Brassica cretica Lam. using demographic model selection.</title>
        <authorList>
            <person name="Kioukis A."/>
            <person name="Michalopoulou V.A."/>
            <person name="Briers L."/>
            <person name="Pirintsos S."/>
            <person name="Studholme D.J."/>
            <person name="Pavlidis P."/>
            <person name="Sarris P.F."/>
        </authorList>
    </citation>
    <scope>NUCLEOTIDE SEQUENCE [LARGE SCALE GENOMIC DNA]</scope>
    <source>
        <strain evidence="2">cv. PFS-1207/04</strain>
    </source>
</reference>
<protein>
    <recommendedName>
        <fullName evidence="3">MULE transposase domain-containing protein</fullName>
    </recommendedName>
</protein>
<evidence type="ECO:0000313" key="2">
    <source>
        <dbReference type="Proteomes" id="UP000266723"/>
    </source>
</evidence>
<sequence>MDKYEGVKEGPKAKDIVQIMRTDFGCEISDSLGWESREFVVHAVRVADDNVLPFLLDIQGSLAKALKNMYPLARHGICIHHLLNNVVSYFKEKGLAELISNASKAYKVADF</sequence>
<dbReference type="EMBL" id="QGKV02000832">
    <property type="protein sequence ID" value="KAF3549995.1"/>
    <property type="molecule type" value="Genomic_DNA"/>
</dbReference>
<organism evidence="1 2">
    <name type="scientific">Brassica cretica</name>
    <name type="common">Mustard</name>
    <dbReference type="NCBI Taxonomy" id="69181"/>
    <lineage>
        <taxon>Eukaryota</taxon>
        <taxon>Viridiplantae</taxon>
        <taxon>Streptophyta</taxon>
        <taxon>Embryophyta</taxon>
        <taxon>Tracheophyta</taxon>
        <taxon>Spermatophyta</taxon>
        <taxon>Magnoliopsida</taxon>
        <taxon>eudicotyledons</taxon>
        <taxon>Gunneridae</taxon>
        <taxon>Pentapetalae</taxon>
        <taxon>rosids</taxon>
        <taxon>malvids</taxon>
        <taxon>Brassicales</taxon>
        <taxon>Brassicaceae</taxon>
        <taxon>Brassiceae</taxon>
        <taxon>Brassica</taxon>
    </lineage>
</organism>
<name>A0ABQ7CDG4_BRACR</name>
<dbReference type="Proteomes" id="UP000266723">
    <property type="component" value="Unassembled WGS sequence"/>
</dbReference>
<gene>
    <name evidence="1" type="ORF">DY000_02007326</name>
</gene>
<evidence type="ECO:0008006" key="3">
    <source>
        <dbReference type="Google" id="ProtNLM"/>
    </source>
</evidence>
<keyword evidence="2" id="KW-1185">Reference proteome</keyword>
<comment type="caution">
    <text evidence="1">The sequence shown here is derived from an EMBL/GenBank/DDBJ whole genome shotgun (WGS) entry which is preliminary data.</text>
</comment>
<evidence type="ECO:0000313" key="1">
    <source>
        <dbReference type="EMBL" id="KAF3549995.1"/>
    </source>
</evidence>
<accession>A0ABQ7CDG4</accession>